<dbReference type="AlphaFoldDB" id="A0A1X4M5P7"/>
<dbReference type="InterPro" id="IPR013552">
    <property type="entry name" value="Thioester_dom"/>
</dbReference>
<feature type="signal peptide" evidence="3">
    <location>
        <begin position="1"/>
        <end position="28"/>
    </location>
</feature>
<name>A0A1X4M5P7_CORDP</name>
<feature type="region of interest" description="Disordered" evidence="1">
    <location>
        <begin position="249"/>
        <end position="324"/>
    </location>
</feature>
<evidence type="ECO:0000313" key="6">
    <source>
        <dbReference type="Proteomes" id="UP000480222"/>
    </source>
</evidence>
<feature type="compositionally biased region" description="Low complexity" evidence="1">
    <location>
        <begin position="258"/>
        <end position="313"/>
    </location>
</feature>
<evidence type="ECO:0000256" key="1">
    <source>
        <dbReference type="SAM" id="MobiDB-lite"/>
    </source>
</evidence>
<dbReference type="InterPro" id="IPR023849">
    <property type="entry name" value="TQXA_dom"/>
</dbReference>
<keyword evidence="2" id="KW-0812">Transmembrane</keyword>
<dbReference type="NCBIfam" id="NF012162">
    <property type="entry name" value="surf_Nterm_1"/>
    <property type="match status" value="1"/>
</dbReference>
<dbReference type="Pfam" id="PF08341">
    <property type="entry name" value="TED"/>
    <property type="match status" value="1"/>
</dbReference>
<keyword evidence="3" id="KW-0732">Signal</keyword>
<protein>
    <submittedName>
        <fullName evidence="5">Thioester-forming surface-anchored protein</fullName>
    </submittedName>
</protein>
<dbReference type="NCBIfam" id="TIGR03934">
    <property type="entry name" value="TQXA_dom"/>
    <property type="match status" value="1"/>
</dbReference>
<accession>A0A1X4M5P7</accession>
<sequence>MVKSVRLICILLASLLLSVTFVVPHSYAADGDHSTNADTVNIWLKERISFRNKDYYEQKEAYEKQGESIKKIYVEDSVATGKFVGYCFDLGKHFPAPEGHNSDKFSKTVATENLFSEKINGRTPRLQGSELNEAILKIIWNGYGETPSGAMIDRTGIASAYGLNSDQFHDITQHAIWYYTDNIEPTYLKKSPEKVQEALLALLGKETNSLVTLQEPPADMTLNLYLTSNPDQNQNVLGALPIDKNEEKPLIEPESGNSSSTTTSSVVPAPSSTATPEPRAVPSETTSTEATSTKATSTESTTTESTTTSTPAEPYTPQSPELGSSVGKYAIIGLPIAIGTIALIKAFTATPSSSPQHTNPPVGYAAAAATPAKTTEVPPTQHAPQAKRQLAKTGASVLMVMAIALALVVAGLLLVRRRP</sequence>
<feature type="chain" id="PRO_5043870480" evidence="3">
    <location>
        <begin position="29"/>
        <end position="419"/>
    </location>
</feature>
<proteinExistence type="predicted"/>
<evidence type="ECO:0000259" key="4">
    <source>
        <dbReference type="Pfam" id="PF08341"/>
    </source>
</evidence>
<evidence type="ECO:0000313" key="5">
    <source>
        <dbReference type="EMBL" id="CAB0621490.1"/>
    </source>
</evidence>
<feature type="transmembrane region" description="Helical" evidence="2">
    <location>
        <begin position="394"/>
        <end position="415"/>
    </location>
</feature>
<evidence type="ECO:0000256" key="3">
    <source>
        <dbReference type="SAM" id="SignalP"/>
    </source>
</evidence>
<keyword evidence="2" id="KW-0472">Membrane</keyword>
<organism evidence="5 6">
    <name type="scientific">Corynebacterium diphtheriae</name>
    <dbReference type="NCBI Taxonomy" id="1717"/>
    <lineage>
        <taxon>Bacteria</taxon>
        <taxon>Bacillati</taxon>
        <taxon>Actinomycetota</taxon>
        <taxon>Actinomycetes</taxon>
        <taxon>Mycobacteriales</taxon>
        <taxon>Corynebacteriaceae</taxon>
        <taxon>Corynebacterium</taxon>
    </lineage>
</organism>
<feature type="domain" description="Thioester" evidence="4">
    <location>
        <begin position="85"/>
        <end position="206"/>
    </location>
</feature>
<gene>
    <name evidence="5" type="ORF">CIP107547_02292</name>
</gene>
<reference evidence="5 6" key="1">
    <citation type="submission" date="2020-02" db="EMBL/GenBank/DDBJ databases">
        <authorList>
            <person name="Brisse S."/>
        </authorList>
    </citation>
    <scope>NUCLEOTIDE SEQUENCE [LARGE SCALE GENOMIC DNA]</scope>
    <source>
        <strain evidence="5">CIP107547</strain>
    </source>
</reference>
<comment type="caution">
    <text evidence="5">The sequence shown here is derived from an EMBL/GenBank/DDBJ whole genome shotgun (WGS) entry which is preliminary data.</text>
</comment>
<feature type="compositionally biased region" description="Low complexity" evidence="1">
    <location>
        <begin position="359"/>
        <end position="380"/>
    </location>
</feature>
<dbReference type="Gene3D" id="1.10.150.480">
    <property type="match status" value="1"/>
</dbReference>
<keyword evidence="2" id="KW-1133">Transmembrane helix</keyword>
<feature type="region of interest" description="Disordered" evidence="1">
    <location>
        <begin position="350"/>
        <end position="385"/>
    </location>
</feature>
<evidence type="ECO:0000256" key="2">
    <source>
        <dbReference type="SAM" id="Phobius"/>
    </source>
</evidence>
<dbReference type="EMBL" id="CADDAV010000031">
    <property type="protein sequence ID" value="CAB0621490.1"/>
    <property type="molecule type" value="Genomic_DNA"/>
</dbReference>
<dbReference type="Proteomes" id="UP000480222">
    <property type="component" value="Unassembled WGS sequence"/>
</dbReference>